<organism evidence="2 3">
    <name type="scientific">Priestia megaterium</name>
    <name type="common">Bacillus megaterium</name>
    <dbReference type="NCBI Taxonomy" id="1404"/>
    <lineage>
        <taxon>Bacteria</taxon>
        <taxon>Bacillati</taxon>
        <taxon>Bacillota</taxon>
        <taxon>Bacilli</taxon>
        <taxon>Bacillales</taxon>
        <taxon>Bacillaceae</taxon>
        <taxon>Priestia</taxon>
    </lineage>
</organism>
<feature type="transmembrane region" description="Helical" evidence="1">
    <location>
        <begin position="47"/>
        <end position="68"/>
    </location>
</feature>
<evidence type="ECO:0000313" key="3">
    <source>
        <dbReference type="Proteomes" id="UP000220341"/>
    </source>
</evidence>
<accession>A0AAE5P4H5</accession>
<dbReference type="AlphaFoldDB" id="A0AAE5P4H5"/>
<evidence type="ECO:0000256" key="1">
    <source>
        <dbReference type="SAM" id="Phobius"/>
    </source>
</evidence>
<keyword evidence="1" id="KW-0472">Membrane</keyword>
<protein>
    <submittedName>
        <fullName evidence="2">Uncharacterized protein</fullName>
    </submittedName>
</protein>
<feature type="transmembrane region" description="Helical" evidence="1">
    <location>
        <begin position="7"/>
        <end position="27"/>
    </location>
</feature>
<name>A0AAE5P4H5_PRIMG</name>
<sequence length="77" mass="8666">MKRAIGVFLIAQALLTYLTINTIYTPSTATILDRNTGVTTVSYSYPWVYWLSFIGLGIVLILGTYLVFAKVKKQIFN</sequence>
<comment type="caution">
    <text evidence="2">The sequence shown here is derived from an EMBL/GenBank/DDBJ whole genome shotgun (WGS) entry which is preliminary data.</text>
</comment>
<proteinExistence type="predicted"/>
<keyword evidence="1" id="KW-1133">Transmembrane helix</keyword>
<dbReference type="RefSeq" id="WP_098278976.1">
    <property type="nucleotide sequence ID" value="NZ_NTYW01000081.1"/>
</dbReference>
<dbReference type="Proteomes" id="UP000220341">
    <property type="component" value="Unassembled WGS sequence"/>
</dbReference>
<evidence type="ECO:0000313" key="2">
    <source>
        <dbReference type="EMBL" id="PES29576.1"/>
    </source>
</evidence>
<gene>
    <name evidence="2" type="ORF">CN497_24560</name>
</gene>
<keyword evidence="1" id="KW-0812">Transmembrane</keyword>
<dbReference type="EMBL" id="NTYW01000081">
    <property type="protein sequence ID" value="PES29576.1"/>
    <property type="molecule type" value="Genomic_DNA"/>
</dbReference>
<reference evidence="2 3" key="1">
    <citation type="submission" date="2017-09" db="EMBL/GenBank/DDBJ databases">
        <title>Large-scale bioinformatics analysis of Bacillus genomes uncovers conserved roles of natural products in bacterial physiology.</title>
        <authorList>
            <consortium name="Agbiome Team Llc"/>
            <person name="Bleich R.M."/>
            <person name="Kirk G.J."/>
            <person name="Santa Maria K.C."/>
            <person name="Allen S.E."/>
            <person name="Farag S."/>
            <person name="Shank E.A."/>
            <person name="Bowers A."/>
        </authorList>
    </citation>
    <scope>NUCLEOTIDE SEQUENCE [LARGE SCALE GENOMIC DNA]</scope>
    <source>
        <strain evidence="2 3">AFS003013</strain>
    </source>
</reference>